<dbReference type="SMART" id="SM00267">
    <property type="entry name" value="GGDEF"/>
    <property type="match status" value="1"/>
</dbReference>
<evidence type="ECO:0000313" key="3">
    <source>
        <dbReference type="EMBL" id="MCC2254183.1"/>
    </source>
</evidence>
<feature type="transmembrane region" description="Helical" evidence="1">
    <location>
        <begin position="183"/>
        <end position="203"/>
    </location>
</feature>
<dbReference type="Gene3D" id="3.30.70.270">
    <property type="match status" value="1"/>
</dbReference>
<dbReference type="EMBL" id="JAJEQX010000010">
    <property type="protein sequence ID" value="MCC2254183.1"/>
    <property type="molecule type" value="Genomic_DNA"/>
</dbReference>
<dbReference type="RefSeq" id="WP_227707322.1">
    <property type="nucleotide sequence ID" value="NZ_JAJEQX010000010.1"/>
</dbReference>
<sequence>MEKIGRKRDYTMIFNTKELVMTSEQERLFRKKARAATGKYFWAAVLFVLVFQIYNIGYVLYYTEFRLGTESSRIYMTLYVIMLAGCAAASALGLLWTFSKKDRDWALLILYAAFCCLLLFWSACVTLYDHRVSDNISVYMTSAIYVAGLIYMRPKVSVPVFLICEAGLLAGLLQMDLNGIKDTYGSCVNSVGLTIVAAFISLYRWSSMRRDFLNHLEIEEKNRMITEQSEKLSYMANHDALTGLWNRNYLNEWKENFFKSGKEGQVSVFITDIDYFKQYNDAFGHVKGDECLKKIADALQEIGGIVFRFGGEEFLCIELNKTADQVDSAAERICRYIEAQQIESAVPGRYLSVSVGYSSGVMQNDTEFRMLLHEADKALYEAKRNGRNQAVRFEQETGD</sequence>
<keyword evidence="4" id="KW-1185">Reference proteome</keyword>
<dbReference type="InterPro" id="IPR043128">
    <property type="entry name" value="Rev_trsase/Diguanyl_cyclase"/>
</dbReference>
<evidence type="ECO:0000259" key="2">
    <source>
        <dbReference type="PROSITE" id="PS50887"/>
    </source>
</evidence>
<comment type="caution">
    <text evidence="3">The sequence shown here is derived from an EMBL/GenBank/DDBJ whole genome shotgun (WGS) entry which is preliminary data.</text>
</comment>
<name>A0ABS8FW13_9FIRM</name>
<organism evidence="3 4">
    <name type="scientific">Ruminococcus turbiniformis</name>
    <dbReference type="NCBI Taxonomy" id="2881258"/>
    <lineage>
        <taxon>Bacteria</taxon>
        <taxon>Bacillati</taxon>
        <taxon>Bacillota</taxon>
        <taxon>Clostridia</taxon>
        <taxon>Eubacteriales</taxon>
        <taxon>Oscillospiraceae</taxon>
        <taxon>Ruminococcus</taxon>
    </lineage>
</organism>
<dbReference type="Proteomes" id="UP001198151">
    <property type="component" value="Unassembled WGS sequence"/>
</dbReference>
<keyword evidence="1" id="KW-0812">Transmembrane</keyword>
<evidence type="ECO:0000313" key="4">
    <source>
        <dbReference type="Proteomes" id="UP001198151"/>
    </source>
</evidence>
<feature type="transmembrane region" description="Helical" evidence="1">
    <location>
        <begin position="74"/>
        <end position="98"/>
    </location>
</feature>
<evidence type="ECO:0000256" key="1">
    <source>
        <dbReference type="SAM" id="Phobius"/>
    </source>
</evidence>
<dbReference type="Pfam" id="PF00990">
    <property type="entry name" value="GGDEF"/>
    <property type="match status" value="1"/>
</dbReference>
<feature type="transmembrane region" description="Helical" evidence="1">
    <location>
        <begin position="105"/>
        <end position="128"/>
    </location>
</feature>
<feature type="domain" description="GGDEF" evidence="2">
    <location>
        <begin position="264"/>
        <end position="395"/>
    </location>
</feature>
<dbReference type="PANTHER" id="PTHR45138">
    <property type="entry name" value="REGULATORY COMPONENTS OF SENSORY TRANSDUCTION SYSTEM"/>
    <property type="match status" value="1"/>
</dbReference>
<keyword evidence="1" id="KW-0472">Membrane</keyword>
<dbReference type="SUPFAM" id="SSF55073">
    <property type="entry name" value="Nucleotide cyclase"/>
    <property type="match status" value="1"/>
</dbReference>
<dbReference type="InterPro" id="IPR050469">
    <property type="entry name" value="Diguanylate_Cyclase"/>
</dbReference>
<dbReference type="InterPro" id="IPR029787">
    <property type="entry name" value="Nucleotide_cyclase"/>
</dbReference>
<dbReference type="PANTHER" id="PTHR45138:SF9">
    <property type="entry name" value="DIGUANYLATE CYCLASE DGCM-RELATED"/>
    <property type="match status" value="1"/>
</dbReference>
<protein>
    <submittedName>
        <fullName evidence="3">GGDEF domain-containing protein</fullName>
    </submittedName>
</protein>
<keyword evidence="1" id="KW-1133">Transmembrane helix</keyword>
<feature type="transmembrane region" description="Helical" evidence="1">
    <location>
        <begin position="40"/>
        <end position="62"/>
    </location>
</feature>
<accession>A0ABS8FW13</accession>
<feature type="transmembrane region" description="Helical" evidence="1">
    <location>
        <begin position="158"/>
        <end position="177"/>
    </location>
</feature>
<dbReference type="InterPro" id="IPR000160">
    <property type="entry name" value="GGDEF_dom"/>
</dbReference>
<dbReference type="PROSITE" id="PS50887">
    <property type="entry name" value="GGDEF"/>
    <property type="match status" value="1"/>
</dbReference>
<reference evidence="3 4" key="1">
    <citation type="submission" date="2021-10" db="EMBL/GenBank/DDBJ databases">
        <title>Anaerobic single-cell dispensing facilitates the cultivation of human gut bacteria.</title>
        <authorList>
            <person name="Afrizal A."/>
        </authorList>
    </citation>
    <scope>NUCLEOTIDE SEQUENCE [LARGE SCALE GENOMIC DNA]</scope>
    <source>
        <strain evidence="3 4">CLA-AA-H200</strain>
    </source>
</reference>
<dbReference type="CDD" id="cd01949">
    <property type="entry name" value="GGDEF"/>
    <property type="match status" value="1"/>
</dbReference>
<dbReference type="NCBIfam" id="TIGR00254">
    <property type="entry name" value="GGDEF"/>
    <property type="match status" value="1"/>
</dbReference>
<proteinExistence type="predicted"/>
<gene>
    <name evidence="3" type="ORF">LKD70_06975</name>
</gene>